<gene>
    <name evidence="1" type="ORF">FPFC_040130</name>
</gene>
<name>A0A3F3HA40_9LACO</name>
<dbReference type="Proteomes" id="UP000061227">
    <property type="component" value="Unassembled WGS sequence"/>
</dbReference>
<sequence>MIEIIMNAPPKIKLSVIGTLKKGIEKRKTKTEFRARIKFAFLKEMYFNPS</sequence>
<accession>A0A3F3HA40</accession>
<proteinExistence type="predicted"/>
<organism evidence="1 2">
    <name type="scientific">Fructobacillus pseudoficulneus</name>
    <dbReference type="NCBI Taxonomy" id="220714"/>
    <lineage>
        <taxon>Bacteria</taxon>
        <taxon>Bacillati</taxon>
        <taxon>Bacillota</taxon>
        <taxon>Bacilli</taxon>
        <taxon>Lactobacillales</taxon>
        <taxon>Lactobacillaceae</taxon>
        <taxon>Fructobacillus</taxon>
    </lineage>
</organism>
<reference evidence="1 2" key="1">
    <citation type="journal article" date="2015" name="BMC Genomics">
        <title>Comparative genomics of Fructobacillus spp. and Leuconostoc spp. reveals niche-specific evolution of Fructobacillus spp.</title>
        <authorList>
            <person name="Endo A."/>
            <person name="Tanizawa Y."/>
            <person name="Tanaka N."/>
            <person name="Maeno S."/>
            <person name="Kumar H."/>
            <person name="Shiwa Y."/>
            <person name="Okada S."/>
            <person name="Yoshikawa H."/>
            <person name="Dicks L."/>
            <person name="Nakagawa J."/>
            <person name="Arita M."/>
        </authorList>
    </citation>
    <scope>NUCLEOTIDE SEQUENCE [LARGE SCALE GENOMIC DNA]</scope>
    <source>
        <strain evidence="1 2">DSM 15468</strain>
    </source>
</reference>
<keyword evidence="2" id="KW-1185">Reference proteome</keyword>
<dbReference type="EMBL" id="DF968066">
    <property type="protein sequence ID" value="GAP03023.1"/>
    <property type="molecule type" value="Genomic_DNA"/>
</dbReference>
<protein>
    <submittedName>
        <fullName evidence="1">Transposase</fullName>
    </submittedName>
</protein>
<evidence type="ECO:0000313" key="2">
    <source>
        <dbReference type="Proteomes" id="UP000061227"/>
    </source>
</evidence>
<dbReference type="AlphaFoldDB" id="A0A3F3HA40"/>
<evidence type="ECO:0000313" key="1">
    <source>
        <dbReference type="EMBL" id="GAP03023.1"/>
    </source>
</evidence>